<dbReference type="RefSeq" id="XP_004995291.1">
    <property type="nucleotide sequence ID" value="XM_004995234.1"/>
</dbReference>
<reference evidence="2" key="1">
    <citation type="submission" date="2009-08" db="EMBL/GenBank/DDBJ databases">
        <title>Annotation of Salpingoeca rosetta.</title>
        <authorList>
            <consortium name="The Broad Institute Genome Sequencing Platform"/>
            <person name="Russ C."/>
            <person name="Cuomo C."/>
            <person name="Burger G."/>
            <person name="Gray M.W."/>
            <person name="Holland P.W.H."/>
            <person name="King N."/>
            <person name="Lang F.B.F."/>
            <person name="Roger A.J."/>
            <person name="Ruiz-Trillo I."/>
            <person name="Young S.K."/>
            <person name="Zeng Q."/>
            <person name="Gargeya S."/>
            <person name="Alvarado L."/>
            <person name="Berlin A."/>
            <person name="Chapman S.B."/>
            <person name="Chen Z."/>
            <person name="Freedman E."/>
            <person name="Gellesch M."/>
            <person name="Goldberg J."/>
            <person name="Griggs A."/>
            <person name="Gujja S."/>
            <person name="Heilman E."/>
            <person name="Heiman D."/>
            <person name="Howarth C."/>
            <person name="Mehta T."/>
            <person name="Neiman D."/>
            <person name="Pearson M."/>
            <person name="Roberts A."/>
            <person name="Saif S."/>
            <person name="Shea T."/>
            <person name="Shenoy N."/>
            <person name="Sisk P."/>
            <person name="Stolte C."/>
            <person name="Sykes S."/>
            <person name="White J."/>
            <person name="Yandava C."/>
            <person name="Haas B."/>
            <person name="Nusbaum C."/>
            <person name="Birren B."/>
        </authorList>
    </citation>
    <scope>NUCLEOTIDE SEQUENCE [LARGE SCALE GENOMIC DNA]</scope>
    <source>
        <strain evidence="2">ATCC 50818</strain>
    </source>
</reference>
<dbReference type="AlphaFoldDB" id="F2U5Y6"/>
<accession>F2U5Y6</accession>
<dbReference type="OMA" id="LWHRGIS"/>
<evidence type="ECO:0000313" key="2">
    <source>
        <dbReference type="EMBL" id="EGD82927.1"/>
    </source>
</evidence>
<dbReference type="KEGG" id="sre:PTSG_03560"/>
<sequence>MKPATIAALVTLGVAAIVLIAVIVSSITRVNDDEACQIFYQDGNRIITKETSGIVFLGPGAQKFCLSRATQHLIFEEEQTGLQSTIEARSVEGLTLTLELDIEFRYIPERIAETVLRVGYDRPEDRLLRTARAEVRNVASQFGVTEFLTGSRASIALAIQQRLQTVLREQDGVFVSIIQVNLLHIQVYTPFEQKFQEVEDRRLAQIVASENVTLIEIEENRELETASIAAEANRNKLLREAMSRTVTAELEQQRLMTEARTAAQQAQIQAESDRIGRLIRARTQLDETIARREFLVQQVHREASANQTLSETERQNVVVRAEGEVRRALANRTRDVQLALTNQTRAVEALVSSAINSTLQVFRTQLQSNFTAAATELRGRGRAADIRADTRAHAAEYIALQRSLNLTDRELASVLLYRGLQRRTDSGNLSVLFNYAKQPFNFLELGDRPVPVSTATTASTTPAQQQQQPQQQPAGN</sequence>
<organism evidence="3">
    <name type="scientific">Salpingoeca rosetta (strain ATCC 50818 / BSB-021)</name>
    <dbReference type="NCBI Taxonomy" id="946362"/>
    <lineage>
        <taxon>Eukaryota</taxon>
        <taxon>Choanoflagellata</taxon>
        <taxon>Craspedida</taxon>
        <taxon>Salpingoecidae</taxon>
        <taxon>Salpingoeca</taxon>
    </lineage>
</organism>
<evidence type="ECO:0000256" key="1">
    <source>
        <dbReference type="SAM" id="MobiDB-lite"/>
    </source>
</evidence>
<keyword evidence="3" id="KW-1185">Reference proteome</keyword>
<feature type="region of interest" description="Disordered" evidence="1">
    <location>
        <begin position="453"/>
        <end position="476"/>
    </location>
</feature>
<dbReference type="EMBL" id="GL832962">
    <property type="protein sequence ID" value="EGD82927.1"/>
    <property type="molecule type" value="Genomic_DNA"/>
</dbReference>
<dbReference type="Proteomes" id="UP000007799">
    <property type="component" value="Unassembled WGS sequence"/>
</dbReference>
<protein>
    <recommendedName>
        <fullName evidence="4">Band 7 domain-containing protein</fullName>
    </recommendedName>
</protein>
<name>F2U5Y6_SALR5</name>
<gene>
    <name evidence="2" type="ORF">PTSG_03560</name>
</gene>
<dbReference type="GeneID" id="16075872"/>
<dbReference type="InParanoid" id="F2U5Y6"/>
<evidence type="ECO:0000313" key="3">
    <source>
        <dbReference type="Proteomes" id="UP000007799"/>
    </source>
</evidence>
<proteinExistence type="predicted"/>
<evidence type="ECO:0008006" key="4">
    <source>
        <dbReference type="Google" id="ProtNLM"/>
    </source>
</evidence>